<dbReference type="Proteomes" id="UP000000305">
    <property type="component" value="Unassembled WGS sequence"/>
</dbReference>
<gene>
    <name evidence="1" type="ORF">DAPPUDRAFT_104614</name>
</gene>
<reference evidence="1 2" key="1">
    <citation type="journal article" date="2011" name="Science">
        <title>The ecoresponsive genome of Daphnia pulex.</title>
        <authorList>
            <person name="Colbourne J.K."/>
            <person name="Pfrender M.E."/>
            <person name="Gilbert D."/>
            <person name="Thomas W.K."/>
            <person name="Tucker A."/>
            <person name="Oakley T.H."/>
            <person name="Tokishita S."/>
            <person name="Aerts A."/>
            <person name="Arnold G.J."/>
            <person name="Basu M.K."/>
            <person name="Bauer D.J."/>
            <person name="Caceres C.E."/>
            <person name="Carmel L."/>
            <person name="Casola C."/>
            <person name="Choi J.H."/>
            <person name="Detter J.C."/>
            <person name="Dong Q."/>
            <person name="Dusheyko S."/>
            <person name="Eads B.D."/>
            <person name="Frohlich T."/>
            <person name="Geiler-Samerotte K.A."/>
            <person name="Gerlach D."/>
            <person name="Hatcher P."/>
            <person name="Jogdeo S."/>
            <person name="Krijgsveld J."/>
            <person name="Kriventseva E.V."/>
            <person name="Kultz D."/>
            <person name="Laforsch C."/>
            <person name="Lindquist E."/>
            <person name="Lopez J."/>
            <person name="Manak J.R."/>
            <person name="Muller J."/>
            <person name="Pangilinan J."/>
            <person name="Patwardhan R.P."/>
            <person name="Pitluck S."/>
            <person name="Pritham E.J."/>
            <person name="Rechtsteiner A."/>
            <person name="Rho M."/>
            <person name="Rogozin I.B."/>
            <person name="Sakarya O."/>
            <person name="Salamov A."/>
            <person name="Schaack S."/>
            <person name="Shapiro H."/>
            <person name="Shiga Y."/>
            <person name="Skalitzky C."/>
            <person name="Smith Z."/>
            <person name="Souvorov A."/>
            <person name="Sung W."/>
            <person name="Tang Z."/>
            <person name="Tsuchiya D."/>
            <person name="Tu H."/>
            <person name="Vos H."/>
            <person name="Wang M."/>
            <person name="Wolf Y.I."/>
            <person name="Yamagata H."/>
            <person name="Yamada T."/>
            <person name="Ye Y."/>
            <person name="Shaw J.R."/>
            <person name="Andrews J."/>
            <person name="Crease T.J."/>
            <person name="Tang H."/>
            <person name="Lucas S.M."/>
            <person name="Robertson H.M."/>
            <person name="Bork P."/>
            <person name="Koonin E.V."/>
            <person name="Zdobnov E.M."/>
            <person name="Grigoriev I.V."/>
            <person name="Lynch M."/>
            <person name="Boore J.L."/>
        </authorList>
    </citation>
    <scope>NUCLEOTIDE SEQUENCE [LARGE SCALE GENOMIC DNA]</scope>
</reference>
<dbReference type="InParanoid" id="E9GMS3"/>
<sequence>MHLDITAFHPNGIVNSFHVFDRYSGRLMSIFRLKPAILALELDDKSVQEVHPVESPTVERRRRRLDQVRYYFICGFVLFNWKCQAPLATTKGALVLSSSKPPAELVAIVFNHSTAKKVNKLGLMEI</sequence>
<organism evidence="1 2">
    <name type="scientific">Daphnia pulex</name>
    <name type="common">Water flea</name>
    <dbReference type="NCBI Taxonomy" id="6669"/>
    <lineage>
        <taxon>Eukaryota</taxon>
        <taxon>Metazoa</taxon>
        <taxon>Ecdysozoa</taxon>
        <taxon>Arthropoda</taxon>
        <taxon>Crustacea</taxon>
        <taxon>Branchiopoda</taxon>
        <taxon>Diplostraca</taxon>
        <taxon>Cladocera</taxon>
        <taxon>Anomopoda</taxon>
        <taxon>Daphniidae</taxon>
        <taxon>Daphnia</taxon>
    </lineage>
</organism>
<proteinExistence type="predicted"/>
<name>E9GMS3_DAPPU</name>
<dbReference type="EMBL" id="GL732553">
    <property type="protein sequence ID" value="EFX79240.1"/>
    <property type="molecule type" value="Genomic_DNA"/>
</dbReference>
<evidence type="ECO:0000313" key="1">
    <source>
        <dbReference type="EMBL" id="EFX79240.1"/>
    </source>
</evidence>
<keyword evidence="2" id="KW-1185">Reference proteome</keyword>
<dbReference type="AlphaFoldDB" id="E9GMS3"/>
<evidence type="ECO:0000313" key="2">
    <source>
        <dbReference type="Proteomes" id="UP000000305"/>
    </source>
</evidence>
<dbReference type="KEGG" id="dpx:DAPPUDRAFT_104614"/>
<accession>E9GMS3</accession>
<protein>
    <submittedName>
        <fullName evidence="1">Uncharacterized protein</fullName>
    </submittedName>
</protein>
<dbReference type="HOGENOM" id="CLU_1983797_0_0_1"/>